<organism evidence="2 3">
    <name type="scientific">Setaria viridis</name>
    <name type="common">Green bristlegrass</name>
    <name type="synonym">Setaria italica subsp. viridis</name>
    <dbReference type="NCBI Taxonomy" id="4556"/>
    <lineage>
        <taxon>Eukaryota</taxon>
        <taxon>Viridiplantae</taxon>
        <taxon>Streptophyta</taxon>
        <taxon>Embryophyta</taxon>
        <taxon>Tracheophyta</taxon>
        <taxon>Spermatophyta</taxon>
        <taxon>Magnoliopsida</taxon>
        <taxon>Liliopsida</taxon>
        <taxon>Poales</taxon>
        <taxon>Poaceae</taxon>
        <taxon>PACMAD clade</taxon>
        <taxon>Panicoideae</taxon>
        <taxon>Panicodae</taxon>
        <taxon>Paniceae</taxon>
        <taxon>Cenchrinae</taxon>
        <taxon>Setaria</taxon>
    </lineage>
</organism>
<accession>A0A4U6V5P0</accession>
<evidence type="ECO:0000313" key="3">
    <source>
        <dbReference type="Proteomes" id="UP000298652"/>
    </source>
</evidence>
<keyword evidence="3" id="KW-1185">Reference proteome</keyword>
<dbReference type="Gramene" id="TKW23264">
    <property type="protein sequence ID" value="TKW23264"/>
    <property type="gene ID" value="SEVIR_4G281701v2"/>
</dbReference>
<evidence type="ECO:0000256" key="1">
    <source>
        <dbReference type="SAM" id="SignalP"/>
    </source>
</evidence>
<feature type="chain" id="PRO_5020359020" evidence="1">
    <location>
        <begin position="28"/>
        <end position="61"/>
    </location>
</feature>
<keyword evidence="1" id="KW-0732">Signal</keyword>
<evidence type="ECO:0000313" key="2">
    <source>
        <dbReference type="EMBL" id="TKW23264.1"/>
    </source>
</evidence>
<reference evidence="2" key="1">
    <citation type="submission" date="2019-03" db="EMBL/GenBank/DDBJ databases">
        <title>WGS assembly of Setaria viridis.</title>
        <authorList>
            <person name="Huang P."/>
            <person name="Jenkins J."/>
            <person name="Grimwood J."/>
            <person name="Barry K."/>
            <person name="Healey A."/>
            <person name="Mamidi S."/>
            <person name="Sreedasyam A."/>
            <person name="Shu S."/>
            <person name="Feldman M."/>
            <person name="Wu J."/>
            <person name="Yu Y."/>
            <person name="Chen C."/>
            <person name="Johnson J."/>
            <person name="Rokhsar D."/>
            <person name="Baxter I."/>
            <person name="Schmutz J."/>
            <person name="Brutnell T."/>
            <person name="Kellogg E."/>
        </authorList>
    </citation>
    <scope>NUCLEOTIDE SEQUENCE [LARGE SCALE GENOMIC DNA]</scope>
</reference>
<name>A0A4U6V5P0_SETVI</name>
<dbReference type="AlphaFoldDB" id="A0A4U6V5P0"/>
<proteinExistence type="predicted"/>
<dbReference type="Proteomes" id="UP000298652">
    <property type="component" value="Chromosome 4"/>
</dbReference>
<sequence>MVCHACCTCFHLLQNFLVVSFCTLVDKFKNGSPYGLWTAVLVEKATSLDKCCLWESICGLC</sequence>
<gene>
    <name evidence="2" type="ORF">SEVIR_4G281701v2</name>
</gene>
<dbReference type="EMBL" id="CM016555">
    <property type="protein sequence ID" value="TKW23264.1"/>
    <property type="molecule type" value="Genomic_DNA"/>
</dbReference>
<protein>
    <submittedName>
        <fullName evidence="2">Uncharacterized protein</fullName>
    </submittedName>
</protein>
<feature type="signal peptide" evidence="1">
    <location>
        <begin position="1"/>
        <end position="27"/>
    </location>
</feature>